<dbReference type="RefSeq" id="WP_038694405.1">
    <property type="nucleotide sequence ID" value="NZ_CP009286.1"/>
</dbReference>
<reference evidence="1 2" key="1">
    <citation type="submission" date="2014-08" db="EMBL/GenBank/DDBJ databases">
        <title>Comparative genomics of the Paenibacillus odorifer group.</title>
        <authorList>
            <person name="den Bakker H.C."/>
            <person name="Tsai Y.-C."/>
            <person name="Martin N."/>
            <person name="Korlach J."/>
            <person name="Wiedmann M."/>
        </authorList>
    </citation>
    <scope>NUCLEOTIDE SEQUENCE [LARGE SCALE GENOMIC DNA]</scope>
    <source>
        <strain evidence="1 2">DSM 14472</strain>
    </source>
</reference>
<dbReference type="Proteomes" id="UP000029507">
    <property type="component" value="Chromosome"/>
</dbReference>
<keyword evidence="2" id="KW-1185">Reference proteome</keyword>
<evidence type="ECO:0000313" key="1">
    <source>
        <dbReference type="EMBL" id="AIQ62939.1"/>
    </source>
</evidence>
<gene>
    <name evidence="1" type="ORF">PSTEL_07310</name>
</gene>
<protein>
    <recommendedName>
        <fullName evidence="3">Nucleotidyltransferase family protein</fullName>
    </recommendedName>
</protein>
<evidence type="ECO:0000313" key="2">
    <source>
        <dbReference type="Proteomes" id="UP000029507"/>
    </source>
</evidence>
<dbReference type="AlphaFoldDB" id="A0A089N2M6"/>
<proteinExistence type="predicted"/>
<name>A0A089N2M6_9BACL</name>
<organism evidence="1 2">
    <name type="scientific">Paenibacillus stellifer</name>
    <dbReference type="NCBI Taxonomy" id="169760"/>
    <lineage>
        <taxon>Bacteria</taxon>
        <taxon>Bacillati</taxon>
        <taxon>Bacillota</taxon>
        <taxon>Bacilli</taxon>
        <taxon>Bacillales</taxon>
        <taxon>Paenibacillaceae</taxon>
        <taxon>Paenibacillus</taxon>
    </lineage>
</organism>
<sequence>MHEVNEVRHLSRLTGIFEESDFLMPLFRLAAEFSPHPYYIGAGCLMQTVWNRLTGRPSLHGISDVDYVYFDASDTGYEAEDEMVRAARSRFAGLAVPVDVKNQARVHLWYPEKFGVPLDPYASLEEAVASWPTPASSLGARLEPDGSWTVCAPFGLVDLFALTVRPNRRLVTREAYLAKAEKWSRLWPELVVLPWDA</sequence>
<dbReference type="PANTHER" id="PTHR39166:SF1">
    <property type="entry name" value="BLL1166 PROTEIN"/>
    <property type="match status" value="1"/>
</dbReference>
<evidence type="ECO:0008006" key="3">
    <source>
        <dbReference type="Google" id="ProtNLM"/>
    </source>
</evidence>
<dbReference type="KEGG" id="pste:PSTEL_07310"/>
<dbReference type="Pfam" id="PF06042">
    <property type="entry name" value="NTP_transf_6"/>
    <property type="match status" value="1"/>
</dbReference>
<dbReference type="PANTHER" id="PTHR39166">
    <property type="entry name" value="BLL1166 PROTEIN"/>
    <property type="match status" value="1"/>
</dbReference>
<dbReference type="InterPro" id="IPR009267">
    <property type="entry name" value="NTP_transf_6"/>
</dbReference>
<accession>A0A089N2M6</accession>
<dbReference type="EMBL" id="CP009286">
    <property type="protein sequence ID" value="AIQ62939.1"/>
    <property type="molecule type" value="Genomic_DNA"/>
</dbReference>
<dbReference type="HOGENOM" id="CLU_092842_0_0_9"/>